<dbReference type="Pfam" id="PF07927">
    <property type="entry name" value="HicA_toxin"/>
    <property type="match status" value="1"/>
</dbReference>
<keyword evidence="2" id="KW-1185">Reference proteome</keyword>
<dbReference type="EMBL" id="SODV01000002">
    <property type="protein sequence ID" value="TDW96312.1"/>
    <property type="molecule type" value="Genomic_DNA"/>
</dbReference>
<dbReference type="RefSeq" id="WP_133996519.1">
    <property type="nucleotide sequence ID" value="NZ_SODV01000002.1"/>
</dbReference>
<dbReference type="Proteomes" id="UP000294498">
    <property type="component" value="Unassembled WGS sequence"/>
</dbReference>
<comment type="caution">
    <text evidence="1">The sequence shown here is derived from an EMBL/GenBank/DDBJ whole genome shotgun (WGS) entry which is preliminary data.</text>
</comment>
<reference evidence="1 2" key="1">
    <citation type="submission" date="2019-03" db="EMBL/GenBank/DDBJ databases">
        <title>Genomic Encyclopedia of Type Strains, Phase IV (KMG-IV): sequencing the most valuable type-strain genomes for metagenomic binning, comparative biology and taxonomic classification.</title>
        <authorList>
            <person name="Goeker M."/>
        </authorList>
    </citation>
    <scope>NUCLEOTIDE SEQUENCE [LARGE SCALE GENOMIC DNA]</scope>
    <source>
        <strain evidence="1 2">DSM 100059</strain>
    </source>
</reference>
<sequence length="85" mass="9900">MSQAEKLVHRLLSLPKDFTWDELIKVLAYYGYVELKKGKTGGSRRKFVDGQKNVIILHKPHPGNIVKEYALKQVIEHLQEKKKNE</sequence>
<dbReference type="SUPFAM" id="SSF54786">
    <property type="entry name" value="YcfA/nrd intein domain"/>
    <property type="match status" value="1"/>
</dbReference>
<proteinExistence type="predicted"/>
<name>A0A4V3GKN2_9BACT</name>
<accession>A0A4V3GKN2</accession>
<dbReference type="GO" id="GO:0003729">
    <property type="term" value="F:mRNA binding"/>
    <property type="evidence" value="ECO:0007669"/>
    <property type="project" value="InterPro"/>
</dbReference>
<evidence type="ECO:0000313" key="1">
    <source>
        <dbReference type="EMBL" id="TDW96312.1"/>
    </source>
</evidence>
<dbReference type="AlphaFoldDB" id="A0A4V3GKN2"/>
<dbReference type="OrthoDB" id="1447122at2"/>
<dbReference type="InterPro" id="IPR012933">
    <property type="entry name" value="HicA_mRNA_interferase"/>
</dbReference>
<protein>
    <submittedName>
        <fullName evidence="1">HicA-like toxin of HicAB toxin-antitoxin system</fullName>
    </submittedName>
</protein>
<gene>
    <name evidence="1" type="ORF">EDB95_4138</name>
</gene>
<evidence type="ECO:0000313" key="2">
    <source>
        <dbReference type="Proteomes" id="UP000294498"/>
    </source>
</evidence>
<organism evidence="1 2">
    <name type="scientific">Dinghuibacter silviterrae</name>
    <dbReference type="NCBI Taxonomy" id="1539049"/>
    <lineage>
        <taxon>Bacteria</taxon>
        <taxon>Pseudomonadati</taxon>
        <taxon>Bacteroidota</taxon>
        <taxon>Chitinophagia</taxon>
        <taxon>Chitinophagales</taxon>
        <taxon>Chitinophagaceae</taxon>
        <taxon>Dinghuibacter</taxon>
    </lineage>
</organism>